<dbReference type="Pfam" id="PF22638">
    <property type="entry name" value="FlgK_D1"/>
    <property type="match status" value="1"/>
</dbReference>
<feature type="domain" description="Flagellar hook-associated protein FlgK helical" evidence="9">
    <location>
        <begin position="113"/>
        <end position="330"/>
    </location>
</feature>
<evidence type="ECO:0000259" key="8">
    <source>
        <dbReference type="Pfam" id="PF00460"/>
    </source>
</evidence>
<evidence type="ECO:0000256" key="3">
    <source>
        <dbReference type="ARBA" id="ARBA00009677"/>
    </source>
</evidence>
<evidence type="ECO:0000256" key="6">
    <source>
        <dbReference type="ARBA" id="ARBA00023143"/>
    </source>
</evidence>
<dbReference type="GO" id="GO:0009424">
    <property type="term" value="C:bacterial-type flagellum hook"/>
    <property type="evidence" value="ECO:0007669"/>
    <property type="project" value="UniProtKB-UniRule"/>
</dbReference>
<evidence type="ECO:0000256" key="2">
    <source>
        <dbReference type="ARBA" id="ARBA00004613"/>
    </source>
</evidence>
<evidence type="ECO:0000313" key="10">
    <source>
        <dbReference type="EMBL" id="QNI34140.1"/>
    </source>
</evidence>
<evidence type="ECO:0000256" key="7">
    <source>
        <dbReference type="RuleBase" id="RU362065"/>
    </source>
</evidence>
<accession>A0A7G8BNM0</accession>
<sequence>MATLNTALSIATGALDADQAAINIIANNTSNANTPGYTNQVPEWQANDPVTIGGTSYGQGVTMTGPSSQRDLVLEQRIQQQMQLQQGSDARQTALEGIENIFSSATSASPSTSSLDIGTSISGFFSALSQLQSNPADTSLRQSVLNAATTLANSFQSASSQLTAEQGSLDQQGATIVIQVNSLTQAIAQLNSQISQTSGTSDAGQLEDHRQYDIEQLSQLVGIHEVTTEDNSLTITTSSGAPLVSKGQAFSLNTSVSGGVTHISDYQGNDISTALASGGGQLGGILTVRDQDIPQMQSTLDTLAFDLGTAVNNQNALGSDANGNPGGPIFNLPGTAAGAASSISVAITDPAKIAAAAAGNGSSDDTNLEGMLQLQNQTIIGGATPSGYYSSFVSALGSLVSEVSTENTAQQASLTQLQTQRDSLSAVNLNDQAAALENLQQAYQAASKVFTILDTVMASAINLGVETTVA</sequence>
<comment type="similarity">
    <text evidence="3 7">Belongs to the flagella basal body rod proteins family.</text>
</comment>
<comment type="subcellular location">
    <subcellularLocation>
        <location evidence="1 7">Bacterial flagellum</location>
    </subcellularLocation>
    <subcellularLocation>
        <location evidence="2 7">Secreted</location>
    </subcellularLocation>
</comment>
<dbReference type="PANTHER" id="PTHR30033">
    <property type="entry name" value="FLAGELLAR HOOK-ASSOCIATED PROTEIN 1"/>
    <property type="match status" value="1"/>
</dbReference>
<dbReference type="KEGG" id="adin:H7849_09685"/>
<dbReference type="PANTHER" id="PTHR30033:SF1">
    <property type="entry name" value="FLAGELLAR HOOK-ASSOCIATED PROTEIN 1"/>
    <property type="match status" value="1"/>
</dbReference>
<dbReference type="InterPro" id="IPR002371">
    <property type="entry name" value="FlgK"/>
</dbReference>
<dbReference type="GO" id="GO:0005198">
    <property type="term" value="F:structural molecule activity"/>
    <property type="evidence" value="ECO:0007669"/>
    <property type="project" value="UniProtKB-UniRule"/>
</dbReference>
<protein>
    <recommendedName>
        <fullName evidence="4 7">Flagellar hook-associated protein 1</fullName>
        <shortName evidence="7">HAP1</shortName>
    </recommendedName>
</protein>
<organism evidence="10 11">
    <name type="scientific">Alloacidobacterium dinghuense</name>
    <dbReference type="NCBI Taxonomy" id="2763107"/>
    <lineage>
        <taxon>Bacteria</taxon>
        <taxon>Pseudomonadati</taxon>
        <taxon>Acidobacteriota</taxon>
        <taxon>Terriglobia</taxon>
        <taxon>Terriglobales</taxon>
        <taxon>Acidobacteriaceae</taxon>
        <taxon>Alloacidobacterium</taxon>
    </lineage>
</organism>
<proteinExistence type="inferred from homology"/>
<evidence type="ECO:0000256" key="4">
    <source>
        <dbReference type="ARBA" id="ARBA00016244"/>
    </source>
</evidence>
<gene>
    <name evidence="7 10" type="primary">flgK</name>
    <name evidence="10" type="ORF">H7849_09685</name>
</gene>
<name>A0A7G8BNM0_9BACT</name>
<keyword evidence="6 7" id="KW-0975">Bacterial flagellum</keyword>
<keyword evidence="10" id="KW-0282">Flagellum</keyword>
<dbReference type="InterPro" id="IPR053927">
    <property type="entry name" value="FlgK_helical"/>
</dbReference>
<keyword evidence="10" id="KW-0966">Cell projection</keyword>
<dbReference type="RefSeq" id="WP_186746054.1">
    <property type="nucleotide sequence ID" value="NZ_CP060394.1"/>
</dbReference>
<dbReference type="Proteomes" id="UP000515312">
    <property type="component" value="Chromosome"/>
</dbReference>
<dbReference type="AlphaFoldDB" id="A0A7G8BNM0"/>
<reference evidence="10 11" key="1">
    <citation type="submission" date="2020-08" db="EMBL/GenBank/DDBJ databases">
        <title>Edaphobacter telluris sp. nov. and Acidobacterium dinghuensis sp. nov., two acidobacteria isolated from forest soil.</title>
        <authorList>
            <person name="Fu J."/>
            <person name="Qiu L."/>
        </authorList>
    </citation>
    <scope>NUCLEOTIDE SEQUENCE [LARGE SCALE GENOMIC DNA]</scope>
    <source>
        <strain evidence="10">4Y35</strain>
    </source>
</reference>
<dbReference type="GO" id="GO:0005576">
    <property type="term" value="C:extracellular region"/>
    <property type="evidence" value="ECO:0007669"/>
    <property type="project" value="UniProtKB-SubCell"/>
</dbReference>
<keyword evidence="11" id="KW-1185">Reference proteome</keyword>
<keyword evidence="5 7" id="KW-0964">Secreted</keyword>
<evidence type="ECO:0000256" key="5">
    <source>
        <dbReference type="ARBA" id="ARBA00022525"/>
    </source>
</evidence>
<dbReference type="GO" id="GO:0044780">
    <property type="term" value="P:bacterial-type flagellum assembly"/>
    <property type="evidence" value="ECO:0007669"/>
    <property type="project" value="InterPro"/>
</dbReference>
<dbReference type="NCBIfam" id="TIGR02492">
    <property type="entry name" value="flgK_ends"/>
    <property type="match status" value="1"/>
</dbReference>
<dbReference type="EMBL" id="CP060394">
    <property type="protein sequence ID" value="QNI34140.1"/>
    <property type="molecule type" value="Genomic_DNA"/>
</dbReference>
<dbReference type="PRINTS" id="PR01005">
    <property type="entry name" value="FLGHOOKAP1"/>
</dbReference>
<keyword evidence="10" id="KW-0969">Cilium</keyword>
<feature type="domain" description="Flagellar basal body rod protein N-terminal" evidence="8">
    <location>
        <begin position="9"/>
        <end position="38"/>
    </location>
</feature>
<dbReference type="Pfam" id="PF00460">
    <property type="entry name" value="Flg_bb_rod"/>
    <property type="match status" value="1"/>
</dbReference>
<evidence type="ECO:0000313" key="11">
    <source>
        <dbReference type="Proteomes" id="UP000515312"/>
    </source>
</evidence>
<evidence type="ECO:0000259" key="9">
    <source>
        <dbReference type="Pfam" id="PF22638"/>
    </source>
</evidence>
<evidence type="ECO:0000256" key="1">
    <source>
        <dbReference type="ARBA" id="ARBA00004365"/>
    </source>
</evidence>
<dbReference type="InterPro" id="IPR001444">
    <property type="entry name" value="Flag_bb_rod_N"/>
</dbReference>
<dbReference type="SUPFAM" id="SSF64518">
    <property type="entry name" value="Phase 1 flagellin"/>
    <property type="match status" value="1"/>
</dbReference>